<name>K9ZSF4_ANACC</name>
<organism evidence="2 3">
    <name type="scientific">Anabaena cylindrica (strain ATCC 27899 / PCC 7122)</name>
    <dbReference type="NCBI Taxonomy" id="272123"/>
    <lineage>
        <taxon>Bacteria</taxon>
        <taxon>Bacillati</taxon>
        <taxon>Cyanobacteriota</taxon>
        <taxon>Cyanophyceae</taxon>
        <taxon>Nostocales</taxon>
        <taxon>Nostocaceae</taxon>
        <taxon>Anabaena</taxon>
    </lineage>
</organism>
<feature type="transmembrane region" description="Helical" evidence="1">
    <location>
        <begin position="59"/>
        <end position="83"/>
    </location>
</feature>
<dbReference type="HOGENOM" id="CLU_1514847_0_0_3"/>
<evidence type="ECO:0000313" key="3">
    <source>
        <dbReference type="Proteomes" id="UP000010474"/>
    </source>
</evidence>
<feature type="transmembrane region" description="Helical" evidence="1">
    <location>
        <begin position="27"/>
        <end position="47"/>
    </location>
</feature>
<proteinExistence type="predicted"/>
<accession>K9ZSF4</accession>
<gene>
    <name evidence="2" type="ordered locus">Anacy_6012</name>
</gene>
<reference evidence="3" key="1">
    <citation type="journal article" date="2013" name="Proc. Natl. Acad. Sci. U.S.A.">
        <title>Improving the coverage of the cyanobacterial phylum using diversity-driven genome sequencing.</title>
        <authorList>
            <person name="Shih P.M."/>
            <person name="Wu D."/>
            <person name="Latifi A."/>
            <person name="Axen S.D."/>
            <person name="Fewer D.P."/>
            <person name="Talla E."/>
            <person name="Calteau A."/>
            <person name="Cai F."/>
            <person name="Tandeau de Marsac N."/>
            <person name="Rippka R."/>
            <person name="Herdman M."/>
            <person name="Sivonen K."/>
            <person name="Coursin T."/>
            <person name="Laurent T."/>
            <person name="Goodwin L."/>
            <person name="Nolan M."/>
            <person name="Davenport K.W."/>
            <person name="Han C.S."/>
            <person name="Rubin E.M."/>
            <person name="Eisen J.A."/>
            <person name="Woyke T."/>
            <person name="Gugger M."/>
            <person name="Kerfeld C.A."/>
        </authorList>
    </citation>
    <scope>NUCLEOTIDE SEQUENCE [LARGE SCALE GENOMIC DNA]</scope>
    <source>
        <strain evidence="3">ATCC 27899 / PCC 7122</strain>
    </source>
</reference>
<dbReference type="AlphaFoldDB" id="K9ZSF4"/>
<keyword evidence="3" id="KW-1185">Reference proteome</keyword>
<feature type="transmembrane region" description="Helical" evidence="1">
    <location>
        <begin position="129"/>
        <end position="147"/>
    </location>
</feature>
<protein>
    <submittedName>
        <fullName evidence="2">Uncharacterized protein</fullName>
    </submittedName>
</protein>
<keyword evidence="1" id="KW-1133">Transmembrane helix</keyword>
<keyword evidence="1" id="KW-0812">Transmembrane</keyword>
<evidence type="ECO:0000313" key="2">
    <source>
        <dbReference type="EMBL" id="AFZ61290.1"/>
    </source>
</evidence>
<dbReference type="Proteomes" id="UP000010474">
    <property type="component" value="Plasmid pANACY.03"/>
</dbReference>
<keyword evidence="1" id="KW-0472">Membrane</keyword>
<dbReference type="EMBL" id="CP003662">
    <property type="protein sequence ID" value="AFZ61290.1"/>
    <property type="molecule type" value="Genomic_DNA"/>
</dbReference>
<sequence>MLLAIAIYILHLYYIYTTNPSNSFPLARIRAILYVVFQVLLWFSQFFPGFLPSVFLVPGLWFLLAALWPLLLFLLAPLFLLVVPRGSISFSVGCFPLPQFLRPLPLGLAAPLLLGGLLQWCLRWLLRAVCGWLFLPLPALLAFSPLLPPPAAFLALALVPGLPWLLLSALAFPAWFF</sequence>
<dbReference type="KEGG" id="acy:Anacy_6012"/>
<feature type="transmembrane region" description="Helical" evidence="1">
    <location>
        <begin position="153"/>
        <end position="176"/>
    </location>
</feature>
<keyword evidence="2" id="KW-0614">Plasmid</keyword>
<geneLocation type="plasmid" evidence="2 3">
    <name>pANACY.03</name>
</geneLocation>
<evidence type="ECO:0000256" key="1">
    <source>
        <dbReference type="SAM" id="Phobius"/>
    </source>
</evidence>